<accession>A0ABN6D9Q4</accession>
<keyword evidence="2" id="KW-1185">Reference proteome</keyword>
<sequence length="62" mass="7093">MNSCLKGFGVLECSFYARPLAQSHDLSKRLFCLELTHFPKMQRMIQGNFNTPCTGEVLSMHK</sequence>
<name>A0ABN6D9Q4_9BURK</name>
<dbReference type="Proteomes" id="UP000824366">
    <property type="component" value="Chromosome"/>
</dbReference>
<reference evidence="1 2" key="1">
    <citation type="journal article" date="2021" name="Microbiol. Spectr.">
        <title>A Single Bacterium Capable of Oxidation and Reduction of Iron at Circumneutral pH.</title>
        <authorList>
            <person name="Kato S."/>
            <person name="Ohkuma M."/>
        </authorList>
    </citation>
    <scope>NUCLEOTIDE SEQUENCE [LARGE SCALE GENOMIC DNA]</scope>
    <source>
        <strain evidence="1 2">MIZ03</strain>
    </source>
</reference>
<proteinExistence type="predicted"/>
<organism evidence="1 2">
    <name type="scientific">Rhodoferax lithotrophicus</name>
    <dbReference type="NCBI Taxonomy" id="2798804"/>
    <lineage>
        <taxon>Bacteria</taxon>
        <taxon>Pseudomonadati</taxon>
        <taxon>Pseudomonadota</taxon>
        <taxon>Betaproteobacteria</taxon>
        <taxon>Burkholderiales</taxon>
        <taxon>Comamonadaceae</taxon>
        <taxon>Rhodoferax</taxon>
    </lineage>
</organism>
<evidence type="ECO:0000313" key="1">
    <source>
        <dbReference type="EMBL" id="BCO28735.1"/>
    </source>
</evidence>
<protein>
    <submittedName>
        <fullName evidence="1">Uncharacterized protein</fullName>
    </submittedName>
</protein>
<gene>
    <name evidence="1" type="ORF">MIZ03_3645</name>
</gene>
<evidence type="ECO:0000313" key="2">
    <source>
        <dbReference type="Proteomes" id="UP000824366"/>
    </source>
</evidence>
<dbReference type="EMBL" id="AP024238">
    <property type="protein sequence ID" value="BCO28735.1"/>
    <property type="molecule type" value="Genomic_DNA"/>
</dbReference>